<evidence type="ECO:0000313" key="2">
    <source>
        <dbReference type="EMBL" id="MBD0413677.1"/>
    </source>
</evidence>
<name>A0A8J6PLH4_9HYPH</name>
<keyword evidence="1" id="KW-1133">Transmembrane helix</keyword>
<dbReference type="EMBL" id="JACVVX010000001">
    <property type="protein sequence ID" value="MBD0413677.1"/>
    <property type="molecule type" value="Genomic_DNA"/>
</dbReference>
<dbReference type="RefSeq" id="WP_188163094.1">
    <property type="nucleotide sequence ID" value="NZ_JACVVX010000001.1"/>
</dbReference>
<keyword evidence="1" id="KW-0812">Transmembrane</keyword>
<dbReference type="AlphaFoldDB" id="A0A8J6PLH4"/>
<sequence length="103" mass="11365">MSSIFRFRDTVEDGLHEQVARLSKEMASLQKILSRQGSRAAAQTRDSASEIYDELASRVYDAMPVIRKQTRVAQKTARDNPVATAIIGVAVAGLLLSLMSRRS</sequence>
<dbReference type="Proteomes" id="UP000643405">
    <property type="component" value="Unassembled WGS sequence"/>
</dbReference>
<gene>
    <name evidence="2" type="ORF">ICI42_03320</name>
</gene>
<proteinExistence type="predicted"/>
<comment type="caution">
    <text evidence="2">The sequence shown here is derived from an EMBL/GenBank/DDBJ whole genome shotgun (WGS) entry which is preliminary data.</text>
</comment>
<accession>A0A8J6PLH4</accession>
<evidence type="ECO:0000313" key="3">
    <source>
        <dbReference type="Proteomes" id="UP000643405"/>
    </source>
</evidence>
<feature type="transmembrane region" description="Helical" evidence="1">
    <location>
        <begin position="82"/>
        <end position="99"/>
    </location>
</feature>
<keyword evidence="3" id="KW-1185">Reference proteome</keyword>
<evidence type="ECO:0000256" key="1">
    <source>
        <dbReference type="SAM" id="Phobius"/>
    </source>
</evidence>
<protein>
    <recommendedName>
        <fullName evidence="4">DUF883 family protein</fullName>
    </recommendedName>
</protein>
<organism evidence="2 3">
    <name type="scientific">Oryzicola mucosus</name>
    <dbReference type="NCBI Taxonomy" id="2767425"/>
    <lineage>
        <taxon>Bacteria</taxon>
        <taxon>Pseudomonadati</taxon>
        <taxon>Pseudomonadota</taxon>
        <taxon>Alphaproteobacteria</taxon>
        <taxon>Hyphomicrobiales</taxon>
        <taxon>Phyllobacteriaceae</taxon>
        <taxon>Oryzicola</taxon>
    </lineage>
</organism>
<reference evidence="2" key="1">
    <citation type="submission" date="2020-09" db="EMBL/GenBank/DDBJ databases">
        <title>Genome seq and assembly of Tianweitania sp.</title>
        <authorList>
            <person name="Chhetri G."/>
        </authorList>
    </citation>
    <scope>NUCLEOTIDE SEQUENCE</scope>
    <source>
        <strain evidence="2">Rool2</strain>
    </source>
</reference>
<evidence type="ECO:0008006" key="4">
    <source>
        <dbReference type="Google" id="ProtNLM"/>
    </source>
</evidence>
<keyword evidence="1" id="KW-0472">Membrane</keyword>